<dbReference type="InterPro" id="IPR002881">
    <property type="entry name" value="DUF58"/>
</dbReference>
<organism evidence="3 4">
    <name type="scientific">Tessaracoccus bendigoensis DSM 12906</name>
    <dbReference type="NCBI Taxonomy" id="1123357"/>
    <lineage>
        <taxon>Bacteria</taxon>
        <taxon>Bacillati</taxon>
        <taxon>Actinomycetota</taxon>
        <taxon>Actinomycetes</taxon>
        <taxon>Propionibacteriales</taxon>
        <taxon>Propionibacteriaceae</taxon>
        <taxon>Tessaracoccus</taxon>
    </lineage>
</organism>
<keyword evidence="4" id="KW-1185">Reference proteome</keyword>
<evidence type="ECO:0000313" key="3">
    <source>
        <dbReference type="EMBL" id="SHI38905.1"/>
    </source>
</evidence>
<dbReference type="Pfam" id="PF01882">
    <property type="entry name" value="DUF58"/>
    <property type="match status" value="1"/>
</dbReference>
<dbReference type="EMBL" id="FQZG01000005">
    <property type="protein sequence ID" value="SHI38905.1"/>
    <property type="molecule type" value="Genomic_DNA"/>
</dbReference>
<protein>
    <submittedName>
        <fullName evidence="3">Uncharacterized conserved protein, DUF58 family, contains vWF domain</fullName>
    </submittedName>
</protein>
<evidence type="ECO:0000259" key="2">
    <source>
        <dbReference type="Pfam" id="PF01882"/>
    </source>
</evidence>
<dbReference type="PANTHER" id="PTHR34351">
    <property type="entry name" value="SLR1927 PROTEIN-RELATED"/>
    <property type="match status" value="1"/>
</dbReference>
<feature type="domain" description="DUF58" evidence="2">
    <location>
        <begin position="179"/>
        <end position="320"/>
    </location>
</feature>
<evidence type="ECO:0000256" key="1">
    <source>
        <dbReference type="SAM" id="Phobius"/>
    </source>
</evidence>
<dbReference type="PANTHER" id="PTHR34351:SF1">
    <property type="entry name" value="SLR1927 PROTEIN"/>
    <property type="match status" value="1"/>
</dbReference>
<keyword evidence="1" id="KW-0812">Transmembrane</keyword>
<keyword evidence="1" id="KW-1133">Transmembrane helix</keyword>
<evidence type="ECO:0000313" key="4">
    <source>
        <dbReference type="Proteomes" id="UP000184512"/>
    </source>
</evidence>
<accession>A0A1M6AR23</accession>
<reference evidence="3 4" key="1">
    <citation type="submission" date="2016-11" db="EMBL/GenBank/DDBJ databases">
        <authorList>
            <person name="Jaros S."/>
            <person name="Januszkiewicz K."/>
            <person name="Wedrychowicz H."/>
        </authorList>
    </citation>
    <scope>NUCLEOTIDE SEQUENCE [LARGE SCALE GENOMIC DNA]</scope>
    <source>
        <strain evidence="3 4">DSM 12906</strain>
    </source>
</reference>
<dbReference type="AlphaFoldDB" id="A0A1M6AR23"/>
<proteinExistence type="predicted"/>
<sequence length="385" mass="40304">MAAAAIGEIDLLALALAITVLPLLSFLYLVLVPPRLRHQRSLEPSTMPVGETSRVVLRAVNDAPAQASPLRISDAADQAVGGGASFVIARGFGRWQQGVSYSVVADSRGRFQIGPLTAKATDPLAMASRTVTSAGSDSTLRVTPKVWELNELPSGAGLGAAGDATPQRIGQAGADDVLVREHRHGDDMRRVHWKMSAKRDDLMVRLEEHPWDPSSTLIVDTRLSAHADHGPRGSLEWAVSAVASVARLLLVGRYRLSIVAPSGTVFESGHAVGPLARQAMLNALTDLASSEHTWLGEAFNDPEAVSSAASVVAVTGLLSAADAAALSAAGASARSKIALVPDAPTWGTPSAEHEDACLLLAKHGWTVATYAQGETVPEAWGRVNA</sequence>
<gene>
    <name evidence="3" type="ORF">SAMN02745244_00246</name>
</gene>
<dbReference type="Proteomes" id="UP000184512">
    <property type="component" value="Unassembled WGS sequence"/>
</dbReference>
<feature type="transmembrane region" description="Helical" evidence="1">
    <location>
        <begin position="12"/>
        <end position="31"/>
    </location>
</feature>
<name>A0A1M6AR23_9ACTN</name>
<keyword evidence="1" id="KW-0472">Membrane</keyword>
<dbReference type="STRING" id="1123357.SAMN02745244_00246"/>